<dbReference type="VEuPathDB" id="FungiDB:FOXG_07073"/>
<protein>
    <submittedName>
        <fullName evidence="2">Uncharacterized protein</fullName>
    </submittedName>
</protein>
<gene>
    <name evidence="2" type="ORF">BFJ69_g17507</name>
</gene>
<accession>A0A420M842</accession>
<evidence type="ECO:0000313" key="3">
    <source>
        <dbReference type="Proteomes" id="UP000285084"/>
    </source>
</evidence>
<reference evidence="2 3" key="1">
    <citation type="journal article" date="2018" name="Sci. Rep.">
        <title>Characterisation of pathogen-specific regions and novel effector candidates in Fusarium oxysporum f. sp. cepae.</title>
        <authorList>
            <person name="Armitage A.D."/>
            <person name="Taylor A."/>
            <person name="Sobczyk M.K."/>
            <person name="Baxter L."/>
            <person name="Greenfield B.P."/>
            <person name="Bates H.J."/>
            <person name="Wilson F."/>
            <person name="Jackson A.C."/>
            <person name="Ott S."/>
            <person name="Harrison R.J."/>
            <person name="Clarkson J.P."/>
        </authorList>
    </citation>
    <scope>NUCLEOTIDE SEQUENCE [LARGE SCALE GENOMIC DNA]</scope>
    <source>
        <strain evidence="2 3">Fo_A13</strain>
    </source>
</reference>
<dbReference type="VEuPathDB" id="FungiDB:HZS61_003248"/>
<dbReference type="Proteomes" id="UP000285084">
    <property type="component" value="Unassembled WGS sequence"/>
</dbReference>
<proteinExistence type="predicted"/>
<dbReference type="EMBL" id="MRCX01000850">
    <property type="protein sequence ID" value="RKK57409.1"/>
    <property type="molecule type" value="Genomic_DNA"/>
</dbReference>
<dbReference type="VEuPathDB" id="FungiDB:FOZG_18478"/>
<name>A0A420M842_FUSOX</name>
<sequence length="90" mass="10550">MDGERLRRSPRKHGSTSSRSDPEPQTEPESDDNVFGETDVQQTPRSPRRGLALRTAPNLSYPHQDLRRRLHTLKRSAKPQPNFYIWLKNW</sequence>
<feature type="region of interest" description="Disordered" evidence="1">
    <location>
        <begin position="1"/>
        <end position="57"/>
    </location>
</feature>
<evidence type="ECO:0000256" key="1">
    <source>
        <dbReference type="SAM" id="MobiDB-lite"/>
    </source>
</evidence>
<comment type="caution">
    <text evidence="2">The sequence shown here is derived from an EMBL/GenBank/DDBJ whole genome shotgun (WGS) entry which is preliminary data.</text>
</comment>
<evidence type="ECO:0000313" key="2">
    <source>
        <dbReference type="EMBL" id="RKK57409.1"/>
    </source>
</evidence>
<feature type="compositionally biased region" description="Acidic residues" evidence="1">
    <location>
        <begin position="24"/>
        <end position="34"/>
    </location>
</feature>
<dbReference type="AlphaFoldDB" id="A0A420M842"/>
<organism evidence="2 3">
    <name type="scientific">Fusarium oxysporum</name>
    <name type="common">Fusarium vascular wilt</name>
    <dbReference type="NCBI Taxonomy" id="5507"/>
    <lineage>
        <taxon>Eukaryota</taxon>
        <taxon>Fungi</taxon>
        <taxon>Dikarya</taxon>
        <taxon>Ascomycota</taxon>
        <taxon>Pezizomycotina</taxon>
        <taxon>Sordariomycetes</taxon>
        <taxon>Hypocreomycetidae</taxon>
        <taxon>Hypocreales</taxon>
        <taxon>Nectriaceae</taxon>
        <taxon>Fusarium</taxon>
        <taxon>Fusarium oxysporum species complex</taxon>
    </lineage>
</organism>